<feature type="domain" description="DUF4982" evidence="7">
    <location>
        <begin position="587"/>
        <end position="649"/>
    </location>
</feature>
<dbReference type="Gene3D" id="3.20.20.80">
    <property type="entry name" value="Glycosidases"/>
    <property type="match status" value="1"/>
</dbReference>
<dbReference type="InterPro" id="IPR032311">
    <property type="entry name" value="DUF4982"/>
</dbReference>
<gene>
    <name evidence="9" type="ORF">PS435_15145</name>
</gene>
<dbReference type="GO" id="GO:0016787">
    <property type="term" value="F:hydrolase activity"/>
    <property type="evidence" value="ECO:0007669"/>
    <property type="project" value="UniProtKB-KW"/>
</dbReference>
<dbReference type="InterPro" id="IPR040605">
    <property type="entry name" value="Glyco_hydro2_dom5"/>
</dbReference>
<keyword evidence="10" id="KW-1185">Reference proteome</keyword>
<dbReference type="PRINTS" id="PR00132">
    <property type="entry name" value="GLHYDRLASE2"/>
</dbReference>
<dbReference type="InterPro" id="IPR006104">
    <property type="entry name" value="Glyco_hydro_2_N"/>
</dbReference>
<dbReference type="InterPro" id="IPR017853">
    <property type="entry name" value="GH"/>
</dbReference>
<dbReference type="Pfam" id="PF02837">
    <property type="entry name" value="Glyco_hydro_2_N"/>
    <property type="match status" value="1"/>
</dbReference>
<dbReference type="InterPro" id="IPR006102">
    <property type="entry name" value="Ig-like_GH2"/>
</dbReference>
<dbReference type="SUPFAM" id="SSF51445">
    <property type="entry name" value="(Trans)glycosidases"/>
    <property type="match status" value="1"/>
</dbReference>
<evidence type="ECO:0000256" key="1">
    <source>
        <dbReference type="ARBA" id="ARBA00007401"/>
    </source>
</evidence>
<dbReference type="InterPro" id="IPR006103">
    <property type="entry name" value="Glyco_hydro_2_cat"/>
</dbReference>
<reference evidence="9 10" key="1">
    <citation type="submission" date="2023-02" db="EMBL/GenBank/DDBJ databases">
        <title>The predominant lactic acid bacteria and yeasts involved in the spontaneous fermentation of millet during the production of the traditional porridge Hausa koko in Ghana.</title>
        <authorList>
            <person name="Atter A."/>
            <person name="Diaz M."/>
        </authorList>
    </citation>
    <scope>NUCLEOTIDE SEQUENCE [LARGE SCALE GENOMIC DNA]</scope>
    <source>
        <strain evidence="9 10">FI11640</strain>
    </source>
</reference>
<dbReference type="InterPro" id="IPR051913">
    <property type="entry name" value="GH2_Domain-Containing"/>
</dbReference>
<feature type="domain" description="Glycosyl hydrolases family 2 sugar binding" evidence="6">
    <location>
        <begin position="51"/>
        <end position="146"/>
    </location>
</feature>
<evidence type="ECO:0000259" key="4">
    <source>
        <dbReference type="Pfam" id="PF00703"/>
    </source>
</evidence>
<dbReference type="SUPFAM" id="SSF49373">
    <property type="entry name" value="Invasin/intimin cell-adhesion fragments"/>
    <property type="match status" value="1"/>
</dbReference>
<evidence type="ECO:0000259" key="6">
    <source>
        <dbReference type="Pfam" id="PF02837"/>
    </source>
</evidence>
<dbReference type="SUPFAM" id="SSF49303">
    <property type="entry name" value="beta-Galactosidase/glucuronidase domain"/>
    <property type="match status" value="1"/>
</dbReference>
<dbReference type="InterPro" id="IPR023232">
    <property type="entry name" value="Glyco_hydro_2_AS"/>
</dbReference>
<dbReference type="InterPro" id="IPR008964">
    <property type="entry name" value="Invasin/intimin_cell_adhesion"/>
</dbReference>
<accession>A0ABU7T3K1</accession>
<name>A0ABU7T3K1_9LACO</name>
<dbReference type="PANTHER" id="PTHR42732">
    <property type="entry name" value="BETA-GALACTOSIDASE"/>
    <property type="match status" value="1"/>
</dbReference>
<feature type="domain" description="Glycoside hydrolase family 2" evidence="8">
    <location>
        <begin position="662"/>
        <end position="763"/>
    </location>
</feature>
<evidence type="ECO:0000256" key="3">
    <source>
        <dbReference type="ARBA" id="ARBA00023295"/>
    </source>
</evidence>
<comment type="similarity">
    <text evidence="1">Belongs to the glycosyl hydrolase 2 family.</text>
</comment>
<proteinExistence type="inferred from homology"/>
<dbReference type="PANTHER" id="PTHR42732:SF1">
    <property type="entry name" value="BETA-MANNOSIDASE"/>
    <property type="match status" value="1"/>
</dbReference>
<evidence type="ECO:0000313" key="9">
    <source>
        <dbReference type="EMBL" id="MEE6717175.1"/>
    </source>
</evidence>
<dbReference type="Gene3D" id="2.60.40.10">
    <property type="entry name" value="Immunoglobulins"/>
    <property type="match status" value="3"/>
</dbReference>
<dbReference type="InterPro" id="IPR013783">
    <property type="entry name" value="Ig-like_fold"/>
</dbReference>
<dbReference type="Pfam" id="PF18565">
    <property type="entry name" value="Glyco_hydro2_C5"/>
    <property type="match status" value="1"/>
</dbReference>
<sequence length="1150" mass="128920">MKRLFNDNWKFQERPLQEGFAITDADQYADNWMDIELPHDWLITRVKALYRDSEGWYQKNFSLSSKQAAETVLLNFDGIYMDSSIYVNGVLVQHWPNGTTPQLINISDQVHAGINNVFVRARFQAPNARWYTGAGIYRNVWIFTLPNTYCPPYGSYCHANAIERDAPEKNWQLTFDTELVQNDAARALSGSLYVALSNNRTGAVVKTEHISLTNLRSSTTKTWVIEQPCLWSPEDPALYTLTFHLQTPDGDQKWQEIIGFRQLIFTPDHGCQLNGEPFKIHGVCQHGDYGALGGAVHRSAIQQRFKLLKGMGVNAIRTAHNPFSEEFLTQADQLGFLVLSEFTDVWKNAKTQYDYARFFASAYKQDVRMWIRRDRNHPCVLLWSIGNEISDTHIRNDGKETAEHLVAEVNRYDPLRNAQVTFASNYLAWTPTQKVADAIGLVGYNYGEQLYAQHHREHPTWCIYGSETVSVAASRGVYHFPLKEKILADDDLQCSALGNSVTSWGTQNLEQCLLDDIDTPYSAGQFVWSGFDYIGEPTPYHTKNSYLGQIDTAGLQKDSYWVFQAAWIPFNQRPIVHLFPCWDFNIGQLIDVRVATNAPECELFLNGESLGRRLAIEGGKRRLLQDWQVPYVPGRLIVKAYDDLGKVVAEDQQVSFGDAEKLELKSNKLKLDADGQSLAYIHITARDIAGNRVANANNKIKVTIAGPGRLLGLDNGDSTDTDEYFGDVRYLFNGSLVAIVSTTTQAGEITVTAASPNLPSAEISITSQQTAEIAGISLPVLSAPDMELGFDIPIRKLELIPKNGELPVVLNQQQPERHIVVKALPKNTTQHEHIWRVTDDKGINTTIASLESTRSAVKLTAKTNGVGNLRCGTTNGRSHMAFYSSLPISVVQHRPSYLDPYNGVSGGLYTHSNVALTPGNERGIATLRDKRSEVTFENVDFGPDGSSTLSLSLFSMEARATPIEVWRGTPNEKESELLAKLTYTKGSIWNTYQVQTFVLPRRFRGIETLSLVFHDKVHIKEFRFAHQRRAFSVQSILDADDRYGDQFKVENDKISNIGNNVTFAYHQMNFGKKGATALTITGAAAQDNAIEVKVSKANAQAQTVDMLTFPASADETSYTFSISKIVGKADVEFIFLPGSNFEFKSFRFEE</sequence>
<feature type="domain" description="Glycoside hydrolase family 2 catalytic" evidence="5">
    <location>
        <begin position="272"/>
        <end position="425"/>
    </location>
</feature>
<dbReference type="Pfam" id="PF02836">
    <property type="entry name" value="Glyco_hydro_2_C"/>
    <property type="match status" value="1"/>
</dbReference>
<organism evidence="9 10">
    <name type="scientific">Schleiferilactobacillus harbinensis</name>
    <dbReference type="NCBI Taxonomy" id="304207"/>
    <lineage>
        <taxon>Bacteria</taxon>
        <taxon>Bacillati</taxon>
        <taxon>Bacillota</taxon>
        <taxon>Bacilli</taxon>
        <taxon>Lactobacillales</taxon>
        <taxon>Lactobacillaceae</taxon>
        <taxon>Schleiferilactobacillus</taxon>
    </lineage>
</organism>
<evidence type="ECO:0000259" key="8">
    <source>
        <dbReference type="Pfam" id="PF18565"/>
    </source>
</evidence>
<dbReference type="EMBL" id="JAQSGK010000079">
    <property type="protein sequence ID" value="MEE6717175.1"/>
    <property type="molecule type" value="Genomic_DNA"/>
</dbReference>
<dbReference type="RefSeq" id="WP_331244606.1">
    <property type="nucleotide sequence ID" value="NZ_JAQSGJ010000079.1"/>
</dbReference>
<comment type="caution">
    <text evidence="9">The sequence shown here is derived from an EMBL/GenBank/DDBJ whole genome shotgun (WGS) entry which is preliminary data.</text>
</comment>
<keyword evidence="2 9" id="KW-0378">Hydrolase</keyword>
<dbReference type="PROSITE" id="PS00608">
    <property type="entry name" value="GLYCOSYL_HYDROL_F2_2"/>
    <property type="match status" value="1"/>
</dbReference>
<evidence type="ECO:0000259" key="7">
    <source>
        <dbReference type="Pfam" id="PF16355"/>
    </source>
</evidence>
<evidence type="ECO:0000256" key="2">
    <source>
        <dbReference type="ARBA" id="ARBA00022801"/>
    </source>
</evidence>
<dbReference type="Proteomes" id="UP001330016">
    <property type="component" value="Unassembled WGS sequence"/>
</dbReference>
<dbReference type="InterPro" id="IPR036156">
    <property type="entry name" value="Beta-gal/glucu_dom_sf"/>
</dbReference>
<dbReference type="Gene3D" id="2.60.120.260">
    <property type="entry name" value="Galactose-binding domain-like"/>
    <property type="match status" value="3"/>
</dbReference>
<evidence type="ECO:0000313" key="10">
    <source>
        <dbReference type="Proteomes" id="UP001330016"/>
    </source>
</evidence>
<evidence type="ECO:0000259" key="5">
    <source>
        <dbReference type="Pfam" id="PF02836"/>
    </source>
</evidence>
<dbReference type="SUPFAM" id="SSF49785">
    <property type="entry name" value="Galactose-binding domain-like"/>
    <property type="match status" value="1"/>
</dbReference>
<keyword evidence="3" id="KW-0326">Glycosidase</keyword>
<dbReference type="Pfam" id="PF16355">
    <property type="entry name" value="DUF4982"/>
    <property type="match status" value="1"/>
</dbReference>
<feature type="domain" description="Glycoside hydrolase family 2 immunoglobulin-like beta-sandwich" evidence="4">
    <location>
        <begin position="169"/>
        <end position="261"/>
    </location>
</feature>
<dbReference type="Pfam" id="PF00703">
    <property type="entry name" value="Glyco_hydro_2"/>
    <property type="match status" value="1"/>
</dbReference>
<dbReference type="InterPro" id="IPR008979">
    <property type="entry name" value="Galactose-bd-like_sf"/>
</dbReference>
<protein>
    <submittedName>
        <fullName evidence="9">Glycoside hydrolase family 2 TIM barrel-domain containing protein</fullName>
    </submittedName>
</protein>
<dbReference type="InterPro" id="IPR006101">
    <property type="entry name" value="Glyco_hydro_2"/>
</dbReference>